<proteinExistence type="predicted"/>
<dbReference type="Proteomes" id="UP001354971">
    <property type="component" value="Unassembled WGS sequence"/>
</dbReference>
<gene>
    <name evidence="10" type="ORF">V0U79_12485</name>
</gene>
<keyword evidence="1" id="KW-0813">Transport</keyword>
<evidence type="ECO:0000256" key="7">
    <source>
        <dbReference type="SAM" id="MobiDB-lite"/>
    </source>
</evidence>
<keyword evidence="3 6" id="KW-0479">Metal-binding</keyword>
<evidence type="ECO:0000256" key="3">
    <source>
        <dbReference type="ARBA" id="ARBA00022723"/>
    </source>
</evidence>
<evidence type="ECO:0000259" key="9">
    <source>
        <dbReference type="PROSITE" id="PS51007"/>
    </source>
</evidence>
<keyword evidence="11" id="KW-1185">Reference proteome</keyword>
<evidence type="ECO:0000256" key="4">
    <source>
        <dbReference type="ARBA" id="ARBA00022982"/>
    </source>
</evidence>
<comment type="caution">
    <text evidence="10">The sequence shown here is derived from an EMBL/GenBank/DDBJ whole genome shotgun (WGS) entry which is preliminary data.</text>
</comment>
<feature type="chain" id="PRO_5047141880" evidence="8">
    <location>
        <begin position="22"/>
        <end position="171"/>
    </location>
</feature>
<dbReference type="RefSeq" id="WP_330199849.1">
    <property type="nucleotide sequence ID" value="NZ_JAZDRP010000009.1"/>
</dbReference>
<feature type="signal peptide" evidence="8">
    <location>
        <begin position="1"/>
        <end position="21"/>
    </location>
</feature>
<evidence type="ECO:0000313" key="10">
    <source>
        <dbReference type="EMBL" id="MEE2527186.1"/>
    </source>
</evidence>
<organism evidence="10 11">
    <name type="scientific">Hyphobacterium lacteum</name>
    <dbReference type="NCBI Taxonomy" id="3116575"/>
    <lineage>
        <taxon>Bacteria</taxon>
        <taxon>Pseudomonadati</taxon>
        <taxon>Pseudomonadota</taxon>
        <taxon>Alphaproteobacteria</taxon>
        <taxon>Maricaulales</taxon>
        <taxon>Maricaulaceae</taxon>
        <taxon>Hyphobacterium</taxon>
    </lineage>
</organism>
<evidence type="ECO:0000256" key="8">
    <source>
        <dbReference type="SAM" id="SignalP"/>
    </source>
</evidence>
<keyword evidence="4" id="KW-0249">Electron transport</keyword>
<dbReference type="PROSITE" id="PS51007">
    <property type="entry name" value="CYTC"/>
    <property type="match status" value="1"/>
</dbReference>
<dbReference type="InterPro" id="IPR002327">
    <property type="entry name" value="Cyt_c_1A/1B"/>
</dbReference>
<dbReference type="SUPFAM" id="SSF46626">
    <property type="entry name" value="Cytochrome c"/>
    <property type="match status" value="1"/>
</dbReference>
<evidence type="ECO:0000313" key="11">
    <source>
        <dbReference type="Proteomes" id="UP001354971"/>
    </source>
</evidence>
<dbReference type="InterPro" id="IPR036909">
    <property type="entry name" value="Cyt_c-like_dom_sf"/>
</dbReference>
<protein>
    <submittedName>
        <fullName evidence="10">Cytochrome c family protein</fullName>
    </submittedName>
</protein>
<dbReference type="InterPro" id="IPR009056">
    <property type="entry name" value="Cyt_c-like_dom"/>
</dbReference>
<dbReference type="PANTHER" id="PTHR11961">
    <property type="entry name" value="CYTOCHROME C"/>
    <property type="match status" value="1"/>
</dbReference>
<keyword evidence="2 6" id="KW-0349">Heme</keyword>
<sequence length="171" mass="18353">MRWIATAFMASLLAACGNSGSGEDTGATAIAPEPAASVSNASDETAPPAPPPSVDLSALPAPYDTADYDAGRRQFRRCSSCHTLDQNGSHRVGPNLYGLFGREAGSADNFNYSNALSGAGFIWTPEQLDEWLANPREFLPGNRMSFVGLREEEDRRNVIAYLLHETAAEDD</sequence>
<reference evidence="10 11" key="1">
    <citation type="submission" date="2024-01" db="EMBL/GenBank/DDBJ databases">
        <title>Hyphobacterium bacterium isolated from marine sediment.</title>
        <authorList>
            <person name="Zhao S."/>
        </authorList>
    </citation>
    <scope>NUCLEOTIDE SEQUENCE [LARGE SCALE GENOMIC DNA]</scope>
    <source>
        <strain evidence="11">HN65</strain>
    </source>
</reference>
<accession>A0ABU7LTD8</accession>
<evidence type="ECO:0000256" key="5">
    <source>
        <dbReference type="ARBA" id="ARBA00023004"/>
    </source>
</evidence>
<name>A0ABU7LTD8_9PROT</name>
<keyword evidence="5 6" id="KW-0408">Iron</keyword>
<feature type="region of interest" description="Disordered" evidence="7">
    <location>
        <begin position="37"/>
        <end position="61"/>
    </location>
</feature>
<dbReference type="PROSITE" id="PS51257">
    <property type="entry name" value="PROKAR_LIPOPROTEIN"/>
    <property type="match status" value="1"/>
</dbReference>
<feature type="domain" description="Cytochrome c" evidence="9">
    <location>
        <begin position="66"/>
        <end position="166"/>
    </location>
</feature>
<evidence type="ECO:0000256" key="6">
    <source>
        <dbReference type="PROSITE-ProRule" id="PRU00433"/>
    </source>
</evidence>
<evidence type="ECO:0000256" key="2">
    <source>
        <dbReference type="ARBA" id="ARBA00022617"/>
    </source>
</evidence>
<keyword evidence="8" id="KW-0732">Signal</keyword>
<dbReference type="Pfam" id="PF00034">
    <property type="entry name" value="Cytochrom_C"/>
    <property type="match status" value="1"/>
</dbReference>
<evidence type="ECO:0000256" key="1">
    <source>
        <dbReference type="ARBA" id="ARBA00022448"/>
    </source>
</evidence>
<dbReference type="EMBL" id="JAZDRP010000009">
    <property type="protein sequence ID" value="MEE2527186.1"/>
    <property type="molecule type" value="Genomic_DNA"/>
</dbReference>
<dbReference type="Gene3D" id="1.10.760.10">
    <property type="entry name" value="Cytochrome c-like domain"/>
    <property type="match status" value="1"/>
</dbReference>
<dbReference type="PRINTS" id="PR00604">
    <property type="entry name" value="CYTCHRMECIAB"/>
</dbReference>